<dbReference type="InterPro" id="IPR052520">
    <property type="entry name" value="ATL_DNA_repair"/>
</dbReference>
<feature type="domain" description="Methylated-DNA-[protein]-cysteine S-methyltransferase DNA binding" evidence="2">
    <location>
        <begin position="4"/>
        <end position="81"/>
    </location>
</feature>
<dbReference type="CDD" id="cd06445">
    <property type="entry name" value="ATase"/>
    <property type="match status" value="1"/>
</dbReference>
<dbReference type="Proteomes" id="UP000721442">
    <property type="component" value="Unassembled WGS sequence"/>
</dbReference>
<dbReference type="InterPro" id="IPR014048">
    <property type="entry name" value="MethylDNA_cys_MeTrfase_DNA-bd"/>
</dbReference>
<dbReference type="InterPro" id="IPR036217">
    <property type="entry name" value="MethylDNA_cys_MeTrfase_DNAb"/>
</dbReference>
<evidence type="ECO:0000259" key="2">
    <source>
        <dbReference type="Pfam" id="PF01035"/>
    </source>
</evidence>
<dbReference type="EMBL" id="JADINE010000003">
    <property type="protein sequence ID" value="MBO8406867.1"/>
    <property type="molecule type" value="Genomic_DNA"/>
</dbReference>
<evidence type="ECO:0000313" key="3">
    <source>
        <dbReference type="EMBL" id="MBO8406867.1"/>
    </source>
</evidence>
<dbReference type="SUPFAM" id="SSF46767">
    <property type="entry name" value="Methylated DNA-protein cysteine methyltransferase, C-terminal domain"/>
    <property type="match status" value="1"/>
</dbReference>
<name>A0A940DBT8_9PROT</name>
<comment type="caution">
    <text evidence="3">The sequence shown here is derived from an EMBL/GenBank/DDBJ whole genome shotgun (WGS) entry which is preliminary data.</text>
</comment>
<dbReference type="Pfam" id="PF01035">
    <property type="entry name" value="DNA_binding_1"/>
    <property type="match status" value="1"/>
</dbReference>
<proteinExistence type="predicted"/>
<dbReference type="GO" id="GO:0003824">
    <property type="term" value="F:catalytic activity"/>
    <property type="evidence" value="ECO:0007669"/>
    <property type="project" value="InterPro"/>
</dbReference>
<evidence type="ECO:0000256" key="1">
    <source>
        <dbReference type="ARBA" id="ARBA00022763"/>
    </source>
</evidence>
<organism evidence="3 4">
    <name type="scientific">Candidatus Enterousia excrementavium</name>
    <dbReference type="NCBI Taxonomy" id="2840789"/>
    <lineage>
        <taxon>Bacteria</taxon>
        <taxon>Pseudomonadati</taxon>
        <taxon>Pseudomonadota</taxon>
        <taxon>Alphaproteobacteria</taxon>
        <taxon>Candidatus Enterousia</taxon>
    </lineage>
</organism>
<accession>A0A940DBT8</accession>
<dbReference type="AlphaFoldDB" id="A0A940DBT8"/>
<dbReference type="NCBIfam" id="TIGR00589">
    <property type="entry name" value="ogt"/>
    <property type="match status" value="1"/>
</dbReference>
<reference evidence="3" key="2">
    <citation type="journal article" date="2021" name="PeerJ">
        <title>Extensive microbial diversity within the chicken gut microbiome revealed by metagenomics and culture.</title>
        <authorList>
            <person name="Gilroy R."/>
            <person name="Ravi A."/>
            <person name="Getino M."/>
            <person name="Pursley I."/>
            <person name="Horton D.L."/>
            <person name="Alikhan N.F."/>
            <person name="Baker D."/>
            <person name="Gharbi K."/>
            <person name="Hall N."/>
            <person name="Watson M."/>
            <person name="Adriaenssens E.M."/>
            <person name="Foster-Nyarko E."/>
            <person name="Jarju S."/>
            <person name="Secka A."/>
            <person name="Antonio M."/>
            <person name="Oren A."/>
            <person name="Chaudhuri R.R."/>
            <person name="La Ragione R."/>
            <person name="Hildebrand F."/>
            <person name="Pallen M.J."/>
        </authorList>
    </citation>
    <scope>NUCLEOTIDE SEQUENCE</scope>
    <source>
        <strain evidence="3">B1-16210</strain>
    </source>
</reference>
<dbReference type="GO" id="GO:0006281">
    <property type="term" value="P:DNA repair"/>
    <property type="evidence" value="ECO:0007669"/>
    <property type="project" value="InterPro"/>
</dbReference>
<sequence>MKSFNEQVYDIVARIPAGRVATFGQIARMIGRPRMARFVGYASNNKNSWHLPWHRVVFKDGSLCGPGFFEQQYKALKSEGVKFTRDKKVRMDEFQWNPERDGVPMDIRDFPLVF</sequence>
<dbReference type="PANTHER" id="PTHR42942">
    <property type="entry name" value="6-O-METHYLGUANINE DNA METHYLTRANSFERASE"/>
    <property type="match status" value="1"/>
</dbReference>
<protein>
    <submittedName>
        <fullName evidence="3">MGMT family protein</fullName>
    </submittedName>
</protein>
<evidence type="ECO:0000313" key="4">
    <source>
        <dbReference type="Proteomes" id="UP000721442"/>
    </source>
</evidence>
<dbReference type="PANTHER" id="PTHR42942:SF1">
    <property type="entry name" value="ALKYLTRANSFERASE-LIKE PROTEIN 1"/>
    <property type="match status" value="1"/>
</dbReference>
<gene>
    <name evidence="3" type="ORF">IAC77_00180</name>
</gene>
<dbReference type="Gene3D" id="1.10.10.10">
    <property type="entry name" value="Winged helix-like DNA-binding domain superfamily/Winged helix DNA-binding domain"/>
    <property type="match status" value="1"/>
</dbReference>
<dbReference type="InterPro" id="IPR036388">
    <property type="entry name" value="WH-like_DNA-bd_sf"/>
</dbReference>
<keyword evidence="1" id="KW-0227">DNA damage</keyword>
<reference evidence="3" key="1">
    <citation type="submission" date="2020-10" db="EMBL/GenBank/DDBJ databases">
        <authorList>
            <person name="Gilroy R."/>
        </authorList>
    </citation>
    <scope>NUCLEOTIDE SEQUENCE</scope>
    <source>
        <strain evidence="3">B1-16210</strain>
    </source>
</reference>